<keyword evidence="2" id="KW-1185">Reference proteome</keyword>
<sequence length="173" mass="19517">MEADVRVSTLQESPQKPITLAKHTTEQIEDRASIISSIKFSFSTTGLREPSISPTNSKFYCDISLILKDREILGLTIRIFQIPIHLKFSEMSGQASTKRKPKLTKPWDIKLGQKLILIGPARALKCQGSKYAEFVRELAEKRLTNINHLQIQAHEATKLVRIGLPVNQRPKTA</sequence>
<comment type="caution">
    <text evidence="1">The sequence shown here is derived from an EMBL/GenBank/DDBJ whole genome shotgun (WGS) entry which is preliminary data.</text>
</comment>
<dbReference type="Proteomes" id="UP000325081">
    <property type="component" value="Unassembled WGS sequence"/>
</dbReference>
<organism evidence="1 2">
    <name type="scientific">Striga asiatica</name>
    <name type="common">Asiatic witchweed</name>
    <name type="synonym">Buchnera asiatica</name>
    <dbReference type="NCBI Taxonomy" id="4170"/>
    <lineage>
        <taxon>Eukaryota</taxon>
        <taxon>Viridiplantae</taxon>
        <taxon>Streptophyta</taxon>
        <taxon>Embryophyta</taxon>
        <taxon>Tracheophyta</taxon>
        <taxon>Spermatophyta</taxon>
        <taxon>Magnoliopsida</taxon>
        <taxon>eudicotyledons</taxon>
        <taxon>Gunneridae</taxon>
        <taxon>Pentapetalae</taxon>
        <taxon>asterids</taxon>
        <taxon>lamiids</taxon>
        <taxon>Lamiales</taxon>
        <taxon>Orobanchaceae</taxon>
        <taxon>Buchnereae</taxon>
        <taxon>Striga</taxon>
    </lineage>
</organism>
<gene>
    <name evidence="1" type="ORF">STAS_11622</name>
</gene>
<dbReference type="AlphaFoldDB" id="A0A5A7PRV1"/>
<name>A0A5A7PRV1_STRAF</name>
<evidence type="ECO:0000313" key="1">
    <source>
        <dbReference type="EMBL" id="GER35341.1"/>
    </source>
</evidence>
<protein>
    <submittedName>
        <fullName evidence="1">Non-photochemical quenching 1</fullName>
    </submittedName>
</protein>
<reference evidence="2" key="1">
    <citation type="journal article" date="2019" name="Curr. Biol.">
        <title>Genome Sequence of Striga asiatica Provides Insight into the Evolution of Plant Parasitism.</title>
        <authorList>
            <person name="Yoshida S."/>
            <person name="Kim S."/>
            <person name="Wafula E.K."/>
            <person name="Tanskanen J."/>
            <person name="Kim Y.M."/>
            <person name="Honaas L."/>
            <person name="Yang Z."/>
            <person name="Spallek T."/>
            <person name="Conn C.E."/>
            <person name="Ichihashi Y."/>
            <person name="Cheong K."/>
            <person name="Cui S."/>
            <person name="Der J.P."/>
            <person name="Gundlach H."/>
            <person name="Jiao Y."/>
            <person name="Hori C."/>
            <person name="Ishida J.K."/>
            <person name="Kasahara H."/>
            <person name="Kiba T."/>
            <person name="Kim M.S."/>
            <person name="Koo N."/>
            <person name="Laohavisit A."/>
            <person name="Lee Y.H."/>
            <person name="Lumba S."/>
            <person name="McCourt P."/>
            <person name="Mortimer J.C."/>
            <person name="Mutuku J.M."/>
            <person name="Nomura T."/>
            <person name="Sasaki-Sekimoto Y."/>
            <person name="Seto Y."/>
            <person name="Wang Y."/>
            <person name="Wakatake T."/>
            <person name="Sakakibara H."/>
            <person name="Demura T."/>
            <person name="Yamaguchi S."/>
            <person name="Yoneyama K."/>
            <person name="Manabe R.I."/>
            <person name="Nelson D.C."/>
            <person name="Schulman A.H."/>
            <person name="Timko M.P."/>
            <person name="dePamphilis C.W."/>
            <person name="Choi D."/>
            <person name="Shirasu K."/>
        </authorList>
    </citation>
    <scope>NUCLEOTIDE SEQUENCE [LARGE SCALE GENOMIC DNA]</scope>
    <source>
        <strain evidence="2">cv. UVA1</strain>
    </source>
</reference>
<dbReference type="EMBL" id="BKCP01004961">
    <property type="protein sequence ID" value="GER35341.1"/>
    <property type="molecule type" value="Genomic_DNA"/>
</dbReference>
<proteinExistence type="predicted"/>
<evidence type="ECO:0000313" key="2">
    <source>
        <dbReference type="Proteomes" id="UP000325081"/>
    </source>
</evidence>
<accession>A0A5A7PRV1</accession>